<name>A0A645A9W8_9ZZZZ</name>
<gene>
    <name evidence="1" type="ORF">SDC9_96518</name>
</gene>
<comment type="caution">
    <text evidence="1">The sequence shown here is derived from an EMBL/GenBank/DDBJ whole genome shotgun (WGS) entry which is preliminary data.</text>
</comment>
<dbReference type="EMBL" id="VSSQ01012673">
    <property type="protein sequence ID" value="MPM49787.1"/>
    <property type="molecule type" value="Genomic_DNA"/>
</dbReference>
<reference evidence="1" key="1">
    <citation type="submission" date="2019-08" db="EMBL/GenBank/DDBJ databases">
        <authorList>
            <person name="Kucharzyk K."/>
            <person name="Murdoch R.W."/>
            <person name="Higgins S."/>
            <person name="Loffler F."/>
        </authorList>
    </citation>
    <scope>NUCLEOTIDE SEQUENCE</scope>
</reference>
<accession>A0A645A9W8</accession>
<protein>
    <submittedName>
        <fullName evidence="1">Uncharacterized protein</fullName>
    </submittedName>
</protein>
<proteinExistence type="predicted"/>
<dbReference type="AlphaFoldDB" id="A0A645A9W8"/>
<sequence>MTQLTNFLGDKNEISKKLFIDGIKIESCANRYTFVWKKSINKNMNKIFKQISNYILKCENDFDIKVIYKA</sequence>
<evidence type="ECO:0000313" key="1">
    <source>
        <dbReference type="EMBL" id="MPM49787.1"/>
    </source>
</evidence>
<organism evidence="1">
    <name type="scientific">bioreactor metagenome</name>
    <dbReference type="NCBI Taxonomy" id="1076179"/>
    <lineage>
        <taxon>unclassified sequences</taxon>
        <taxon>metagenomes</taxon>
        <taxon>ecological metagenomes</taxon>
    </lineage>
</organism>